<protein>
    <submittedName>
        <fullName evidence="1">9380_t:CDS:1</fullName>
    </submittedName>
</protein>
<feature type="non-terminal residue" evidence="1">
    <location>
        <position position="1"/>
    </location>
</feature>
<dbReference type="AlphaFoldDB" id="A0A9N8ZPB7"/>
<proteinExistence type="predicted"/>
<accession>A0A9N8ZPB7</accession>
<gene>
    <name evidence="1" type="ORF">FCALED_LOCUS3784</name>
</gene>
<dbReference type="Proteomes" id="UP000789570">
    <property type="component" value="Unassembled WGS sequence"/>
</dbReference>
<name>A0A9N8ZPB7_9GLOM</name>
<dbReference type="EMBL" id="CAJVPQ010000685">
    <property type="protein sequence ID" value="CAG8502616.1"/>
    <property type="molecule type" value="Genomic_DNA"/>
</dbReference>
<keyword evidence="2" id="KW-1185">Reference proteome</keyword>
<organism evidence="1 2">
    <name type="scientific">Funneliformis caledonium</name>
    <dbReference type="NCBI Taxonomy" id="1117310"/>
    <lineage>
        <taxon>Eukaryota</taxon>
        <taxon>Fungi</taxon>
        <taxon>Fungi incertae sedis</taxon>
        <taxon>Mucoromycota</taxon>
        <taxon>Glomeromycotina</taxon>
        <taxon>Glomeromycetes</taxon>
        <taxon>Glomerales</taxon>
        <taxon>Glomeraceae</taxon>
        <taxon>Funneliformis</taxon>
    </lineage>
</organism>
<comment type="caution">
    <text evidence="1">The sequence shown here is derived from an EMBL/GenBank/DDBJ whole genome shotgun (WGS) entry which is preliminary data.</text>
</comment>
<evidence type="ECO:0000313" key="2">
    <source>
        <dbReference type="Proteomes" id="UP000789570"/>
    </source>
</evidence>
<sequence length="44" mass="5364">PMIEVEAFRFQMENNSYEKRYRYSIHISKFLTDICDHLAIPDEI</sequence>
<evidence type="ECO:0000313" key="1">
    <source>
        <dbReference type="EMBL" id="CAG8502616.1"/>
    </source>
</evidence>
<reference evidence="1" key="1">
    <citation type="submission" date="2021-06" db="EMBL/GenBank/DDBJ databases">
        <authorList>
            <person name="Kallberg Y."/>
            <person name="Tangrot J."/>
            <person name="Rosling A."/>
        </authorList>
    </citation>
    <scope>NUCLEOTIDE SEQUENCE</scope>
    <source>
        <strain evidence="1">UK204</strain>
    </source>
</reference>